<dbReference type="PROSITE" id="PS50977">
    <property type="entry name" value="HTH_TETR_2"/>
    <property type="match status" value="1"/>
</dbReference>
<name>A0ABU1FV61_9MICC</name>
<sequence length="193" mass="22412">MTNRPARTEEADRLMGLVIEHILAHGIHDLTLNGLAKAVGSNNRMLLYYFESKENLISQAISEAFQGLPTLNTLLPRLYEQGDLRAQLQEGWRTLRAEENRQYIILFFEMFAVAVRAPQRHHEYLQTLRDYWTNAIWSAFIHHGWESENAYCATMRLLSLWRGLQFQWLAGFDVELVDEVHDAGIETILEGPR</sequence>
<gene>
    <name evidence="4" type="ORF">RH857_10245</name>
</gene>
<dbReference type="Pfam" id="PF00440">
    <property type="entry name" value="TetR_N"/>
    <property type="match status" value="1"/>
</dbReference>
<dbReference type="InterPro" id="IPR009057">
    <property type="entry name" value="Homeodomain-like_sf"/>
</dbReference>
<keyword evidence="5" id="KW-1185">Reference proteome</keyword>
<comment type="caution">
    <text evidence="4">The sequence shown here is derived from an EMBL/GenBank/DDBJ whole genome shotgun (WGS) entry which is preliminary data.</text>
</comment>
<dbReference type="RefSeq" id="WP_310537882.1">
    <property type="nucleotide sequence ID" value="NZ_BAAAOC010000004.1"/>
</dbReference>
<organism evidence="4 5">
    <name type="scientific">Nesterenkonia flava</name>
    <dbReference type="NCBI Taxonomy" id="469799"/>
    <lineage>
        <taxon>Bacteria</taxon>
        <taxon>Bacillati</taxon>
        <taxon>Actinomycetota</taxon>
        <taxon>Actinomycetes</taxon>
        <taxon>Micrococcales</taxon>
        <taxon>Micrococcaceae</taxon>
        <taxon>Nesterenkonia</taxon>
    </lineage>
</organism>
<feature type="domain" description="HTH tetR-type" evidence="3">
    <location>
        <begin position="8"/>
        <end position="68"/>
    </location>
</feature>
<keyword evidence="1 2" id="KW-0238">DNA-binding</keyword>
<dbReference type="Proteomes" id="UP001260872">
    <property type="component" value="Unassembled WGS sequence"/>
</dbReference>
<evidence type="ECO:0000313" key="5">
    <source>
        <dbReference type="Proteomes" id="UP001260872"/>
    </source>
</evidence>
<evidence type="ECO:0000259" key="3">
    <source>
        <dbReference type="PROSITE" id="PS50977"/>
    </source>
</evidence>
<evidence type="ECO:0000256" key="1">
    <source>
        <dbReference type="ARBA" id="ARBA00023125"/>
    </source>
</evidence>
<evidence type="ECO:0000313" key="4">
    <source>
        <dbReference type="EMBL" id="MDR5712508.1"/>
    </source>
</evidence>
<evidence type="ECO:0000256" key="2">
    <source>
        <dbReference type="PROSITE-ProRule" id="PRU00335"/>
    </source>
</evidence>
<accession>A0ABU1FV61</accession>
<dbReference type="EMBL" id="JAVKGT010000027">
    <property type="protein sequence ID" value="MDR5712508.1"/>
    <property type="molecule type" value="Genomic_DNA"/>
</dbReference>
<dbReference type="SUPFAM" id="SSF46689">
    <property type="entry name" value="Homeodomain-like"/>
    <property type="match status" value="1"/>
</dbReference>
<protein>
    <submittedName>
        <fullName evidence="4">TetR/AcrR family transcriptional regulator</fullName>
    </submittedName>
</protein>
<dbReference type="Gene3D" id="1.10.357.10">
    <property type="entry name" value="Tetracycline Repressor, domain 2"/>
    <property type="match status" value="1"/>
</dbReference>
<dbReference type="InterPro" id="IPR001647">
    <property type="entry name" value="HTH_TetR"/>
</dbReference>
<feature type="DNA-binding region" description="H-T-H motif" evidence="2">
    <location>
        <begin position="31"/>
        <end position="50"/>
    </location>
</feature>
<proteinExistence type="predicted"/>
<reference evidence="5" key="1">
    <citation type="submission" date="2023-07" db="EMBL/GenBank/DDBJ databases">
        <title>Description of three actinobacteria isolated from air of manufacturing shop in a pharmaceutical factory.</title>
        <authorList>
            <person name="Zhang D.-F."/>
        </authorList>
    </citation>
    <scope>NUCLEOTIDE SEQUENCE [LARGE SCALE GENOMIC DNA]</scope>
    <source>
        <strain evidence="5">CCTCC AB 207010</strain>
    </source>
</reference>